<sequence length="101" mass="11277">MHSHRPTKITFPHLSPSLYCAIVLLVVVLLCGGGVCVWRWENFIEEFRGARRWSGGNGAGAIRWSGSGGDVNNWRRSSQGRKQDGEPFNGYKNSSTDINIR</sequence>
<keyword evidence="2" id="KW-0812">Transmembrane</keyword>
<accession>A0A0L9ULW8</accession>
<organism evidence="3 4">
    <name type="scientific">Phaseolus angularis</name>
    <name type="common">Azuki bean</name>
    <name type="synonym">Vigna angularis</name>
    <dbReference type="NCBI Taxonomy" id="3914"/>
    <lineage>
        <taxon>Eukaryota</taxon>
        <taxon>Viridiplantae</taxon>
        <taxon>Streptophyta</taxon>
        <taxon>Embryophyta</taxon>
        <taxon>Tracheophyta</taxon>
        <taxon>Spermatophyta</taxon>
        <taxon>Magnoliopsida</taxon>
        <taxon>eudicotyledons</taxon>
        <taxon>Gunneridae</taxon>
        <taxon>Pentapetalae</taxon>
        <taxon>rosids</taxon>
        <taxon>fabids</taxon>
        <taxon>Fabales</taxon>
        <taxon>Fabaceae</taxon>
        <taxon>Papilionoideae</taxon>
        <taxon>50 kb inversion clade</taxon>
        <taxon>NPAAA clade</taxon>
        <taxon>indigoferoid/millettioid clade</taxon>
        <taxon>Phaseoleae</taxon>
        <taxon>Vigna</taxon>
    </lineage>
</organism>
<dbReference type="EMBL" id="CM003375">
    <property type="protein sequence ID" value="KOM43554.1"/>
    <property type="molecule type" value="Genomic_DNA"/>
</dbReference>
<evidence type="ECO:0000313" key="4">
    <source>
        <dbReference type="Proteomes" id="UP000053144"/>
    </source>
</evidence>
<evidence type="ECO:0000313" key="3">
    <source>
        <dbReference type="EMBL" id="KOM43554.1"/>
    </source>
</evidence>
<gene>
    <name evidence="3" type="ORF">LR48_Vigan05g115900</name>
</gene>
<keyword evidence="2" id="KW-0472">Membrane</keyword>
<keyword evidence="2" id="KW-1133">Transmembrane helix</keyword>
<feature type="compositionally biased region" description="Polar residues" evidence="1">
    <location>
        <begin position="91"/>
        <end position="101"/>
    </location>
</feature>
<evidence type="ECO:0000256" key="1">
    <source>
        <dbReference type="SAM" id="MobiDB-lite"/>
    </source>
</evidence>
<name>A0A0L9ULW8_PHAAN</name>
<dbReference type="AlphaFoldDB" id="A0A0L9ULW8"/>
<dbReference type="Gramene" id="KOM43554">
    <property type="protein sequence ID" value="KOM43554"/>
    <property type="gene ID" value="LR48_Vigan05g115900"/>
</dbReference>
<feature type="region of interest" description="Disordered" evidence="1">
    <location>
        <begin position="64"/>
        <end position="101"/>
    </location>
</feature>
<feature type="transmembrane region" description="Helical" evidence="2">
    <location>
        <begin position="16"/>
        <end position="38"/>
    </location>
</feature>
<dbReference type="Proteomes" id="UP000053144">
    <property type="component" value="Chromosome 5"/>
</dbReference>
<proteinExistence type="predicted"/>
<evidence type="ECO:0000256" key="2">
    <source>
        <dbReference type="SAM" id="Phobius"/>
    </source>
</evidence>
<protein>
    <submittedName>
        <fullName evidence="3">Uncharacterized protein</fullName>
    </submittedName>
</protein>
<reference evidence="4" key="1">
    <citation type="journal article" date="2015" name="Proc. Natl. Acad. Sci. U.S.A.">
        <title>Genome sequencing of adzuki bean (Vigna angularis) provides insight into high starch and low fat accumulation and domestication.</title>
        <authorList>
            <person name="Yang K."/>
            <person name="Tian Z."/>
            <person name="Chen C."/>
            <person name="Luo L."/>
            <person name="Zhao B."/>
            <person name="Wang Z."/>
            <person name="Yu L."/>
            <person name="Li Y."/>
            <person name="Sun Y."/>
            <person name="Li W."/>
            <person name="Chen Y."/>
            <person name="Li Y."/>
            <person name="Zhang Y."/>
            <person name="Ai D."/>
            <person name="Zhao J."/>
            <person name="Shang C."/>
            <person name="Ma Y."/>
            <person name="Wu B."/>
            <person name="Wang M."/>
            <person name="Gao L."/>
            <person name="Sun D."/>
            <person name="Zhang P."/>
            <person name="Guo F."/>
            <person name="Wang W."/>
            <person name="Li Y."/>
            <person name="Wang J."/>
            <person name="Varshney R.K."/>
            <person name="Wang J."/>
            <person name="Ling H.Q."/>
            <person name="Wan P."/>
        </authorList>
    </citation>
    <scope>NUCLEOTIDE SEQUENCE</scope>
    <source>
        <strain evidence="4">cv. Jingnong 6</strain>
    </source>
</reference>